<evidence type="ECO:0000256" key="7">
    <source>
        <dbReference type="SAM" id="MobiDB-lite"/>
    </source>
</evidence>
<evidence type="ECO:0000313" key="9">
    <source>
        <dbReference type="EMBL" id="KAK9521335.1"/>
    </source>
</evidence>
<keyword evidence="2" id="KW-0479">Metal-binding</keyword>
<keyword evidence="3 6" id="KW-0863">Zinc-finger</keyword>
<dbReference type="GO" id="GO:0008270">
    <property type="term" value="F:zinc ion binding"/>
    <property type="evidence" value="ECO:0007669"/>
    <property type="project" value="UniProtKB-KW"/>
</dbReference>
<feature type="compositionally biased region" description="Acidic residues" evidence="7">
    <location>
        <begin position="1131"/>
        <end position="1142"/>
    </location>
</feature>
<dbReference type="Pfam" id="PF00628">
    <property type="entry name" value="PHD"/>
    <property type="match status" value="1"/>
</dbReference>
<gene>
    <name evidence="9" type="ORF">VZT92_021152</name>
</gene>
<feature type="compositionally biased region" description="Basic residues" evidence="7">
    <location>
        <begin position="800"/>
        <end position="822"/>
    </location>
</feature>
<organism evidence="9 10">
    <name type="scientific">Zoarces viviparus</name>
    <name type="common">Viviparous eelpout</name>
    <name type="synonym">Blennius viviparus</name>
    <dbReference type="NCBI Taxonomy" id="48416"/>
    <lineage>
        <taxon>Eukaryota</taxon>
        <taxon>Metazoa</taxon>
        <taxon>Chordata</taxon>
        <taxon>Craniata</taxon>
        <taxon>Vertebrata</taxon>
        <taxon>Euteleostomi</taxon>
        <taxon>Actinopterygii</taxon>
        <taxon>Neopterygii</taxon>
        <taxon>Teleostei</taxon>
        <taxon>Neoteleostei</taxon>
        <taxon>Acanthomorphata</taxon>
        <taxon>Eupercaria</taxon>
        <taxon>Perciformes</taxon>
        <taxon>Cottioidei</taxon>
        <taxon>Zoarcales</taxon>
        <taxon>Zoarcidae</taxon>
        <taxon>Zoarcinae</taxon>
        <taxon>Zoarces</taxon>
    </lineage>
</organism>
<feature type="domain" description="PHD-type" evidence="8">
    <location>
        <begin position="862"/>
        <end position="912"/>
    </location>
</feature>
<feature type="region of interest" description="Disordered" evidence="7">
    <location>
        <begin position="327"/>
        <end position="353"/>
    </location>
</feature>
<dbReference type="SMART" id="SM00249">
    <property type="entry name" value="PHD"/>
    <property type="match status" value="1"/>
</dbReference>
<dbReference type="PROSITE" id="PS50016">
    <property type="entry name" value="ZF_PHD_2"/>
    <property type="match status" value="1"/>
</dbReference>
<reference evidence="9 10" key="1">
    <citation type="journal article" date="2024" name="Genome Biol. Evol.">
        <title>Chromosome-level genome assembly of the viviparous eelpout Zoarces viviparus.</title>
        <authorList>
            <person name="Fuhrmann N."/>
            <person name="Brasseur M.V."/>
            <person name="Bakowski C.E."/>
            <person name="Podsiadlowski L."/>
            <person name="Prost S."/>
            <person name="Krehenwinkel H."/>
            <person name="Mayer C."/>
        </authorList>
    </citation>
    <scope>NUCLEOTIDE SEQUENCE [LARGE SCALE GENOMIC DNA]</scope>
    <source>
        <strain evidence="9">NO-MEL_2022_Ind0_liver</strain>
    </source>
</reference>
<dbReference type="EMBL" id="JBCEZU010000329">
    <property type="protein sequence ID" value="KAK9521335.1"/>
    <property type="molecule type" value="Genomic_DNA"/>
</dbReference>
<keyword evidence="4" id="KW-0862">Zinc</keyword>
<dbReference type="GO" id="GO:0042393">
    <property type="term" value="F:histone binding"/>
    <property type="evidence" value="ECO:0007669"/>
    <property type="project" value="TreeGrafter"/>
</dbReference>
<feature type="compositionally biased region" description="Basic and acidic residues" evidence="7">
    <location>
        <begin position="716"/>
        <end position="734"/>
    </location>
</feature>
<feature type="compositionally biased region" description="Basic residues" evidence="7">
    <location>
        <begin position="1184"/>
        <end position="1198"/>
    </location>
</feature>
<feature type="region of interest" description="Disordered" evidence="7">
    <location>
        <begin position="394"/>
        <end position="416"/>
    </location>
</feature>
<dbReference type="InterPro" id="IPR028938">
    <property type="entry name" value="Rsf1-like"/>
</dbReference>
<dbReference type="InterPro" id="IPR011011">
    <property type="entry name" value="Znf_FYVE_PHD"/>
</dbReference>
<dbReference type="InterPro" id="IPR028942">
    <property type="entry name" value="WHIM1_dom"/>
</dbReference>
<feature type="region of interest" description="Disordered" evidence="7">
    <location>
        <begin position="958"/>
        <end position="981"/>
    </location>
</feature>
<accession>A0AAW1EGV8</accession>
<feature type="compositionally biased region" description="Acidic residues" evidence="7">
    <location>
        <begin position="1449"/>
        <end position="1466"/>
    </location>
</feature>
<keyword evidence="5" id="KW-0539">Nucleus</keyword>
<comment type="caution">
    <text evidence="9">The sequence shown here is derived from an EMBL/GenBank/DDBJ whole genome shotgun (WGS) entry which is preliminary data.</text>
</comment>
<comment type="subcellular location">
    <subcellularLocation>
        <location evidence="1">Nucleus</location>
    </subcellularLocation>
</comment>
<feature type="region of interest" description="Disordered" evidence="7">
    <location>
        <begin position="467"/>
        <end position="856"/>
    </location>
</feature>
<dbReference type="InterPro" id="IPR013083">
    <property type="entry name" value="Znf_RING/FYVE/PHD"/>
</dbReference>
<feature type="compositionally biased region" description="Basic and acidic residues" evidence="7">
    <location>
        <begin position="334"/>
        <end position="345"/>
    </location>
</feature>
<feature type="compositionally biased region" description="Basic residues" evidence="7">
    <location>
        <begin position="965"/>
        <end position="981"/>
    </location>
</feature>
<feature type="compositionally biased region" description="Basic and acidic residues" evidence="7">
    <location>
        <begin position="831"/>
        <end position="841"/>
    </location>
</feature>
<dbReference type="CDD" id="cd15543">
    <property type="entry name" value="PHD_RSF1"/>
    <property type="match status" value="1"/>
</dbReference>
<feature type="compositionally biased region" description="Low complexity" evidence="7">
    <location>
        <begin position="399"/>
        <end position="416"/>
    </location>
</feature>
<dbReference type="PANTHER" id="PTHR14296:SF15">
    <property type="entry name" value="REMODELING AND SPACING FACTOR 1"/>
    <property type="match status" value="1"/>
</dbReference>
<feature type="compositionally biased region" description="Polar residues" evidence="7">
    <location>
        <begin position="1169"/>
        <end position="1183"/>
    </location>
</feature>
<dbReference type="PANTHER" id="PTHR14296">
    <property type="entry name" value="REMODELING AND SPACING FACTOR 1"/>
    <property type="match status" value="1"/>
</dbReference>
<evidence type="ECO:0000256" key="5">
    <source>
        <dbReference type="ARBA" id="ARBA00023242"/>
    </source>
</evidence>
<feature type="compositionally biased region" description="Basic and acidic residues" evidence="7">
    <location>
        <begin position="1272"/>
        <end position="1283"/>
    </location>
</feature>
<sequence length="1480" mass="165471">MAAPVVARSSGPALCPSFAEVCCFLERFGAVLDLPEMTFPQMERYLRDTKTVPKPLVELHVKLLRKLGRSVTTDRWEKYLAKVCQELNSTWAWELEQKGYQEMSMECKSCILKYLCECQFDDNLKFKTAINEEDPEKMRLQPIGRDKQGLMYWLQLDQEQNIRLYTEEQDDLDGSTWKCIVRNRTDLAEALELLKSQVELKQNPDQDQDQNQDQNQAGSRSTSPTEKDEGDGAIGSTKPSRTAEEHTDSEKVEPVKEEEPLTQAVKLEETQPTKQENTEAEVKEEKLDRKSPPVFDNRVSTITTVIKSESREADAPKNAVSVVMAPGATAPKQEPNKGGEAERAVVRSSQQAKIPLKKRELKIAESYHANHLNNTNNSSSSSIIVCNPSVIQTKDGKEGTLPSSLAPPGGPAASQPQQLVVTASRQELTNGRAFLPVPHKEGQNGVIGVIGQVGVIGHVGVIRSPSERHRAPGAELQEQNGPSVDQRDSRAEQEEREVSRQSVLVRKGPGEGEAAAAATTPPPPPLSAAIDAQTARKLPSPPSLKTDPLPEAVGRKVVSVSLSPLSLSREDPKRQTAGDLGENTTEEQSDRGTKSGSREQKDDTVDERTREVSGRPLAEEAGTDDHEMNESTLGKSEAESGSTAPLLKADQQDTKDQQGEGVNGGLAAQVRVKDAGLGSGEKQGPLEEASSELQKEGIRLKIKIPPHRRNKLKGKGGKEEEKEREQEAQDDGRLLRRSARICRSSALPTCRPSSKAADSQRKKPQKTQALPGRTREEEEEEQQSSTAKKDDKTVPVGLIRKQRGKRRHRRPRWSNIRAKRRKLIDGEEAEAGDRGGKRGDGESEGGSGDSEESCKSEEIPSEDACSHCGLPNHPELILLCDSCDSGYHTACLRPPLMLIPDGQWFCPPCQHKLLCEKLEEQLQNLDSALKKRDRAERRRERLVYVGISVENIIPEGNEGEEEKSTKKKDPKKSKNLGRRSTRTRKHISYRFDDFDDAIDEAIEEDIRDLCGGAGRGRDIGAILSEEGAKGSQRPIRSQAHSARNRKRRRLNDLESDSTAAESEDEFMLSNSSEDEDFAASGPEDDEAEDEDAGSADSGSRPKRAVRGAPKQRPSRTQRRGRKRPRRRRSSEEEEEDSDEEIGSDQYSDMTDSDAEKKRRGLRRGQRQQVNYRETSESSDNSRASAKKVTVKPRGRPRKEHLSSDFSNASSSSRDTEDDDDYEDEEVDDQRRRVKKRRREEEDLRRNRVRQKRRRHDEDEDEERERGRRLKRKLLERDKTDKDKARRLRRTEREEEEDDPEKMGRGKRREILSQQRRKRLAQMLKKRRPSTDESDDSEESETSSSEEDRPVRKRLNRIDSDDDEEEGGEGEEGDEGSQKKATMKKCSAVERRADSDTQEKGRGRSLSPSNRHQTSKGPAKPGAGSPTLPRDSTGSGGQGRHNGPSHAEEGEQDKEEEEEEEEGEEGGQTDSLNSAQNSPQS</sequence>
<feature type="compositionally biased region" description="Basic and acidic residues" evidence="7">
    <location>
        <begin position="1386"/>
        <end position="1401"/>
    </location>
</feature>
<evidence type="ECO:0000256" key="1">
    <source>
        <dbReference type="ARBA" id="ARBA00004123"/>
    </source>
</evidence>
<dbReference type="GO" id="GO:0045892">
    <property type="term" value="P:negative regulation of DNA-templated transcription"/>
    <property type="evidence" value="ECO:0007669"/>
    <property type="project" value="TreeGrafter"/>
</dbReference>
<feature type="compositionally biased region" description="Basic and acidic residues" evidence="7">
    <location>
        <begin position="266"/>
        <end position="291"/>
    </location>
</feature>
<dbReference type="GO" id="GO:0031213">
    <property type="term" value="C:RSF complex"/>
    <property type="evidence" value="ECO:0007669"/>
    <property type="project" value="InterPro"/>
</dbReference>
<dbReference type="InterPro" id="IPR019787">
    <property type="entry name" value="Znf_PHD-finger"/>
</dbReference>
<dbReference type="InterPro" id="IPR001965">
    <property type="entry name" value="Znf_PHD"/>
</dbReference>
<feature type="compositionally biased region" description="Basic residues" evidence="7">
    <location>
        <begin position="700"/>
        <end position="715"/>
    </location>
</feature>
<feature type="compositionally biased region" description="Low complexity" evidence="7">
    <location>
        <begin position="203"/>
        <end position="216"/>
    </location>
</feature>
<feature type="compositionally biased region" description="Polar residues" evidence="7">
    <location>
        <begin position="1405"/>
        <end position="1415"/>
    </location>
</feature>
<dbReference type="Pfam" id="PF15612">
    <property type="entry name" value="WHIM1"/>
    <property type="match status" value="1"/>
</dbReference>
<dbReference type="PROSITE" id="PS01359">
    <property type="entry name" value="ZF_PHD_1"/>
    <property type="match status" value="1"/>
</dbReference>
<evidence type="ECO:0000259" key="8">
    <source>
        <dbReference type="PROSITE" id="PS50016"/>
    </source>
</evidence>
<feature type="compositionally biased region" description="Acidic residues" evidence="7">
    <location>
        <begin position="1331"/>
        <end position="1344"/>
    </location>
</feature>
<feature type="compositionally biased region" description="Polar residues" evidence="7">
    <location>
        <begin position="1467"/>
        <end position="1480"/>
    </location>
</feature>
<feature type="compositionally biased region" description="Acidic residues" evidence="7">
    <location>
        <begin position="1061"/>
        <end position="1093"/>
    </location>
</feature>
<dbReference type="InterPro" id="IPR019786">
    <property type="entry name" value="Zinc_finger_PHD-type_CS"/>
</dbReference>
<evidence type="ECO:0000256" key="6">
    <source>
        <dbReference type="PROSITE-ProRule" id="PRU00146"/>
    </source>
</evidence>
<feature type="compositionally biased region" description="Low complexity" evidence="7">
    <location>
        <begin position="557"/>
        <end position="567"/>
    </location>
</feature>
<dbReference type="Proteomes" id="UP001488805">
    <property type="component" value="Unassembled WGS sequence"/>
</dbReference>
<feature type="region of interest" description="Disordered" evidence="7">
    <location>
        <begin position="202"/>
        <end position="295"/>
    </location>
</feature>
<evidence type="ECO:0000256" key="4">
    <source>
        <dbReference type="ARBA" id="ARBA00022833"/>
    </source>
</evidence>
<feature type="compositionally biased region" description="Acidic residues" evidence="7">
    <location>
        <begin position="1215"/>
        <end position="1227"/>
    </location>
</feature>
<evidence type="ECO:0000256" key="3">
    <source>
        <dbReference type="ARBA" id="ARBA00022771"/>
    </source>
</evidence>
<dbReference type="SUPFAM" id="SSF57903">
    <property type="entry name" value="FYVE/PHD zinc finger"/>
    <property type="match status" value="1"/>
</dbReference>
<feature type="region of interest" description="Disordered" evidence="7">
    <location>
        <begin position="1024"/>
        <end position="1480"/>
    </location>
</feature>
<feature type="compositionally biased region" description="Polar residues" evidence="7">
    <location>
        <begin position="630"/>
        <end position="643"/>
    </location>
</feature>
<feature type="compositionally biased region" description="Low complexity" evidence="7">
    <location>
        <begin position="1203"/>
        <end position="1212"/>
    </location>
</feature>
<name>A0AAW1EGV8_ZOAVI</name>
<feature type="compositionally biased region" description="Acidic residues" evidence="7">
    <location>
        <begin position="1359"/>
        <end position="1374"/>
    </location>
</feature>
<feature type="compositionally biased region" description="Basic and acidic residues" evidence="7">
    <location>
        <begin position="485"/>
        <end position="499"/>
    </location>
</feature>
<feature type="compositionally biased region" description="Basic residues" evidence="7">
    <location>
        <begin position="1314"/>
        <end position="1327"/>
    </location>
</feature>
<evidence type="ECO:0000313" key="10">
    <source>
        <dbReference type="Proteomes" id="UP001488805"/>
    </source>
</evidence>
<protein>
    <recommendedName>
        <fullName evidence="8">PHD-type domain-containing protein</fullName>
    </recommendedName>
</protein>
<feature type="compositionally biased region" description="Basic residues" evidence="7">
    <location>
        <begin position="1112"/>
        <end position="1128"/>
    </location>
</feature>
<evidence type="ECO:0000256" key="2">
    <source>
        <dbReference type="ARBA" id="ARBA00022723"/>
    </source>
</evidence>
<keyword evidence="10" id="KW-1185">Reference proteome</keyword>
<dbReference type="Gene3D" id="3.30.40.10">
    <property type="entry name" value="Zinc/RING finger domain, C3HC4 (zinc finger)"/>
    <property type="match status" value="1"/>
</dbReference>
<feature type="compositionally biased region" description="Basic and acidic residues" evidence="7">
    <location>
        <begin position="588"/>
        <end position="613"/>
    </location>
</feature>
<feature type="compositionally biased region" description="Basic and acidic residues" evidence="7">
    <location>
        <begin position="241"/>
        <end position="259"/>
    </location>
</feature>
<proteinExistence type="predicted"/>